<feature type="domain" description="Carboxylesterase type B" evidence="2">
    <location>
        <begin position="17"/>
        <end position="177"/>
    </location>
</feature>
<organism evidence="3 4">
    <name type="scientific">Caenorhabditis angaria</name>
    <dbReference type="NCBI Taxonomy" id="860376"/>
    <lineage>
        <taxon>Eukaryota</taxon>
        <taxon>Metazoa</taxon>
        <taxon>Ecdysozoa</taxon>
        <taxon>Nematoda</taxon>
        <taxon>Chromadorea</taxon>
        <taxon>Rhabditida</taxon>
        <taxon>Rhabditina</taxon>
        <taxon>Rhabditomorpha</taxon>
        <taxon>Rhabditoidea</taxon>
        <taxon>Rhabditidae</taxon>
        <taxon>Peloderinae</taxon>
        <taxon>Caenorhabditis</taxon>
    </lineage>
</organism>
<dbReference type="EMBL" id="CANHGI010000005">
    <property type="protein sequence ID" value="CAI5450771.1"/>
    <property type="molecule type" value="Genomic_DNA"/>
</dbReference>
<feature type="signal peptide" evidence="1">
    <location>
        <begin position="1"/>
        <end position="16"/>
    </location>
</feature>
<keyword evidence="1" id="KW-0732">Signal</keyword>
<sequence>MRNLLIFLIIFGSGDNLLINLSTGKIEGVRKTVNYSPLGSQNAVQFLGIPFAKPPIGKLRFRKPEKPGNWTGIRKADEFGAVCMSDPIATYKTTTQKPGSMSEDCLFLNVFTNDFCLKTKNCSLMLAIHGGRFDHETSSSLNPDILINNFVGQERNIVVVTTNYRLGIFGFGHFGNGNGTSEEASNFALWG</sequence>
<reference evidence="3" key="1">
    <citation type="submission" date="2022-11" db="EMBL/GenBank/DDBJ databases">
        <authorList>
            <person name="Kikuchi T."/>
        </authorList>
    </citation>
    <scope>NUCLEOTIDE SEQUENCE</scope>
    <source>
        <strain evidence="3">PS1010</strain>
    </source>
</reference>
<keyword evidence="4" id="KW-1185">Reference proteome</keyword>
<dbReference type="AlphaFoldDB" id="A0A9P1ITD0"/>
<dbReference type="InterPro" id="IPR002018">
    <property type="entry name" value="CarbesteraseB"/>
</dbReference>
<dbReference type="OrthoDB" id="3200163at2759"/>
<evidence type="ECO:0000256" key="1">
    <source>
        <dbReference type="SAM" id="SignalP"/>
    </source>
</evidence>
<comment type="caution">
    <text evidence="3">The sequence shown here is derived from an EMBL/GenBank/DDBJ whole genome shotgun (WGS) entry which is preliminary data.</text>
</comment>
<proteinExistence type="predicted"/>
<dbReference type="SUPFAM" id="SSF53474">
    <property type="entry name" value="alpha/beta-Hydrolases"/>
    <property type="match status" value="1"/>
</dbReference>
<dbReference type="Gene3D" id="3.40.50.1820">
    <property type="entry name" value="alpha/beta hydrolase"/>
    <property type="match status" value="1"/>
</dbReference>
<gene>
    <name evidence="3" type="ORF">CAMP_LOCUS13408</name>
</gene>
<dbReference type="InterPro" id="IPR029058">
    <property type="entry name" value="AB_hydrolase_fold"/>
</dbReference>
<dbReference type="PANTHER" id="PTHR11559">
    <property type="entry name" value="CARBOXYLESTERASE"/>
    <property type="match status" value="1"/>
</dbReference>
<name>A0A9P1ITD0_9PELO</name>
<dbReference type="InterPro" id="IPR050309">
    <property type="entry name" value="Type-B_Carboxylest/Lipase"/>
</dbReference>
<dbReference type="Proteomes" id="UP001152747">
    <property type="component" value="Unassembled WGS sequence"/>
</dbReference>
<accession>A0A9P1ITD0</accession>
<feature type="chain" id="PRO_5040457762" description="Carboxylesterase type B domain-containing protein" evidence="1">
    <location>
        <begin position="17"/>
        <end position="191"/>
    </location>
</feature>
<evidence type="ECO:0000313" key="3">
    <source>
        <dbReference type="EMBL" id="CAI5450771.1"/>
    </source>
</evidence>
<evidence type="ECO:0000259" key="2">
    <source>
        <dbReference type="Pfam" id="PF00135"/>
    </source>
</evidence>
<protein>
    <recommendedName>
        <fullName evidence="2">Carboxylesterase type B domain-containing protein</fullName>
    </recommendedName>
</protein>
<dbReference type="Pfam" id="PF00135">
    <property type="entry name" value="COesterase"/>
    <property type="match status" value="1"/>
</dbReference>
<evidence type="ECO:0000313" key="4">
    <source>
        <dbReference type="Proteomes" id="UP001152747"/>
    </source>
</evidence>